<dbReference type="Pfam" id="PF25231">
    <property type="entry name" value="DUF7847"/>
    <property type="match status" value="1"/>
</dbReference>
<feature type="transmembrane region" description="Helical" evidence="1">
    <location>
        <begin position="170"/>
        <end position="197"/>
    </location>
</feature>
<name>A0A1I4TQY1_9HYPH</name>
<organism evidence="3 4">
    <name type="scientific">Pleomorphomonas diazotrophica</name>
    <dbReference type="NCBI Taxonomy" id="1166257"/>
    <lineage>
        <taxon>Bacteria</taxon>
        <taxon>Pseudomonadati</taxon>
        <taxon>Pseudomonadota</taxon>
        <taxon>Alphaproteobacteria</taxon>
        <taxon>Hyphomicrobiales</taxon>
        <taxon>Pleomorphomonadaceae</taxon>
        <taxon>Pleomorphomonas</taxon>
    </lineage>
</organism>
<dbReference type="Proteomes" id="UP000233491">
    <property type="component" value="Unassembled WGS sequence"/>
</dbReference>
<feature type="transmembrane region" description="Helical" evidence="1">
    <location>
        <begin position="203"/>
        <end position="228"/>
    </location>
</feature>
<sequence>MALATGDLTINSVFRLLPKVLGLESITLLMMFSGFAGVLNLLSFALQYGLGVGGLAASLAAVFFSIATSVMACFVHYAAIHAADMRLAGRPLQAAQTLWIASDRFWDCLAMALLMGLVVIVGTLLLIIPGIFLWIAFSLAVPTLALRRLGVSESMNVSWAATEGRRWRLLGIWLVYAVVGFIALVCISLLFAAVLHMLGLGRIAAQVLMLAVLDPVFTGMSLVVTGALSTTMFRIIERDAPEVFAA</sequence>
<evidence type="ECO:0000313" key="4">
    <source>
        <dbReference type="Proteomes" id="UP000233491"/>
    </source>
</evidence>
<feature type="domain" description="DUF7847" evidence="2">
    <location>
        <begin position="115"/>
        <end position="225"/>
    </location>
</feature>
<dbReference type="OrthoDB" id="121140at2"/>
<evidence type="ECO:0000256" key="1">
    <source>
        <dbReference type="SAM" id="Phobius"/>
    </source>
</evidence>
<feature type="transmembrane region" description="Helical" evidence="1">
    <location>
        <begin position="52"/>
        <end position="80"/>
    </location>
</feature>
<gene>
    <name evidence="3" type="ORF">CXZ10_17955</name>
</gene>
<proteinExistence type="predicted"/>
<protein>
    <recommendedName>
        <fullName evidence="2">DUF7847 domain-containing protein</fullName>
    </recommendedName>
</protein>
<dbReference type="RefSeq" id="WP_101290745.1">
    <property type="nucleotide sequence ID" value="NZ_FOUQ01000006.1"/>
</dbReference>
<evidence type="ECO:0000313" key="3">
    <source>
        <dbReference type="EMBL" id="PKR87618.1"/>
    </source>
</evidence>
<dbReference type="EMBL" id="PJNW01000016">
    <property type="protein sequence ID" value="PKR87618.1"/>
    <property type="molecule type" value="Genomic_DNA"/>
</dbReference>
<keyword evidence="4" id="KW-1185">Reference proteome</keyword>
<keyword evidence="1" id="KW-0472">Membrane</keyword>
<keyword evidence="1" id="KW-1133">Transmembrane helix</keyword>
<reference evidence="3 4" key="1">
    <citation type="submission" date="2017-12" db="EMBL/GenBank/DDBJ databases">
        <title>Anaerobic carbon monoxide metabolism by Pleomorphomonas carboxyditropha sp. nov., a new mesophilic hydrogenogenic carboxidotroph.</title>
        <authorList>
            <person name="Esquivel-Elizondo S."/>
            <person name="Krajmalnik-Brown R."/>
        </authorList>
    </citation>
    <scope>NUCLEOTIDE SEQUENCE [LARGE SCALE GENOMIC DNA]</scope>
    <source>
        <strain evidence="3 4">R5-392</strain>
    </source>
</reference>
<dbReference type="InterPro" id="IPR057169">
    <property type="entry name" value="DUF7847"/>
</dbReference>
<accession>A0A1I4TQY1</accession>
<comment type="caution">
    <text evidence="3">The sequence shown here is derived from an EMBL/GenBank/DDBJ whole genome shotgun (WGS) entry which is preliminary data.</text>
</comment>
<dbReference type="AlphaFoldDB" id="A0A1I4TQY1"/>
<evidence type="ECO:0000259" key="2">
    <source>
        <dbReference type="Pfam" id="PF25231"/>
    </source>
</evidence>
<keyword evidence="1" id="KW-0812">Transmembrane</keyword>
<feature type="transmembrane region" description="Helical" evidence="1">
    <location>
        <begin position="21"/>
        <end position="46"/>
    </location>
</feature>